<dbReference type="SUPFAM" id="SSF75304">
    <property type="entry name" value="Amidase signature (AS) enzymes"/>
    <property type="match status" value="1"/>
</dbReference>
<dbReference type="AlphaFoldDB" id="A0A0F9GHV4"/>
<sequence length="38" mass="4586">LQIVGPYHREELVLQASYAYEQERPWNDVWPREVPAFV</sequence>
<accession>A0A0F9GHV4</accession>
<evidence type="ECO:0000313" key="1">
    <source>
        <dbReference type="EMBL" id="KKL69010.1"/>
    </source>
</evidence>
<feature type="non-terminal residue" evidence="1">
    <location>
        <position position="1"/>
    </location>
</feature>
<organism evidence="1">
    <name type="scientific">marine sediment metagenome</name>
    <dbReference type="NCBI Taxonomy" id="412755"/>
    <lineage>
        <taxon>unclassified sequences</taxon>
        <taxon>metagenomes</taxon>
        <taxon>ecological metagenomes</taxon>
    </lineage>
</organism>
<reference evidence="1" key="1">
    <citation type="journal article" date="2015" name="Nature">
        <title>Complex archaea that bridge the gap between prokaryotes and eukaryotes.</title>
        <authorList>
            <person name="Spang A."/>
            <person name="Saw J.H."/>
            <person name="Jorgensen S.L."/>
            <person name="Zaremba-Niedzwiedzka K."/>
            <person name="Martijn J."/>
            <person name="Lind A.E."/>
            <person name="van Eijk R."/>
            <person name="Schleper C."/>
            <person name="Guy L."/>
            <person name="Ettema T.J."/>
        </authorList>
    </citation>
    <scope>NUCLEOTIDE SEQUENCE</scope>
</reference>
<gene>
    <name evidence="1" type="ORF">LCGC14_2119210</name>
</gene>
<comment type="caution">
    <text evidence="1">The sequence shown here is derived from an EMBL/GenBank/DDBJ whole genome shotgun (WGS) entry which is preliminary data.</text>
</comment>
<protein>
    <submittedName>
        <fullName evidence="1">Uncharacterized protein</fullName>
    </submittedName>
</protein>
<dbReference type="EMBL" id="LAZR01026355">
    <property type="protein sequence ID" value="KKL69010.1"/>
    <property type="molecule type" value="Genomic_DNA"/>
</dbReference>
<proteinExistence type="predicted"/>
<dbReference type="Gene3D" id="3.90.1300.10">
    <property type="entry name" value="Amidase signature (AS) domain"/>
    <property type="match status" value="1"/>
</dbReference>
<dbReference type="InterPro" id="IPR036928">
    <property type="entry name" value="AS_sf"/>
</dbReference>
<name>A0A0F9GHV4_9ZZZZ</name>